<evidence type="ECO:0000256" key="1">
    <source>
        <dbReference type="RuleBase" id="RU367021"/>
    </source>
</evidence>
<dbReference type="InterPro" id="IPR011004">
    <property type="entry name" value="Trimer_LpxA-like_sf"/>
</dbReference>
<name>A0A1M6I2U4_PSEXY</name>
<protein>
    <recommendedName>
        <fullName evidence="1">Acetyltransferase</fullName>
        <ecNumber evidence="1">2.3.1.-</ecNumber>
    </recommendedName>
</protein>
<dbReference type="Pfam" id="PF14602">
    <property type="entry name" value="Hexapep_2"/>
    <property type="match status" value="1"/>
</dbReference>
<dbReference type="RefSeq" id="WP_072917855.1">
    <property type="nucleotide sequence ID" value="NZ_FQYQ01000015.1"/>
</dbReference>
<reference evidence="2 3" key="1">
    <citation type="submission" date="2016-11" db="EMBL/GenBank/DDBJ databases">
        <authorList>
            <person name="Jaros S."/>
            <person name="Januszkiewicz K."/>
            <person name="Wedrychowicz H."/>
        </authorList>
    </citation>
    <scope>NUCLEOTIDE SEQUENCE [LARGE SCALE GENOMIC DNA]</scope>
    <source>
        <strain evidence="2 3">DSM 14809</strain>
    </source>
</reference>
<comment type="similarity">
    <text evidence="1">Belongs to the transferase hexapeptide repeat family.</text>
</comment>
<dbReference type="AlphaFoldDB" id="A0A1M6I2U4"/>
<sequence length="244" mass="27845">MDKLKSIIKKIIFGYKADSESYEKFLKNLGVKIGKNFQIYYPSSTVIDLQNPYLLTIGDNVSLTGPVTIMTHDYSWKVFKVMDGRILGNQRPVTIGNNVFVGWGATILAGANIGDNVIIGAGAVVTSKCESNSVYAGSPAKRIMSIEEFIERREKKQVEEAQQIYKSYVRRFGEKPKMRLFESYFPIFTSERNYSEVVAEFGDRLELEDTKELSLEYLKRNQNSFDSFEDFENSIEIEKSVKND</sequence>
<keyword evidence="3" id="KW-1185">Reference proteome</keyword>
<evidence type="ECO:0000313" key="2">
    <source>
        <dbReference type="EMBL" id="SHJ28799.1"/>
    </source>
</evidence>
<proteinExistence type="inferred from homology"/>
<dbReference type="Proteomes" id="UP000184185">
    <property type="component" value="Unassembled WGS sequence"/>
</dbReference>
<dbReference type="InterPro" id="IPR001451">
    <property type="entry name" value="Hexapep"/>
</dbReference>
<keyword evidence="1" id="KW-0012">Acyltransferase</keyword>
<dbReference type="InterPro" id="IPR039369">
    <property type="entry name" value="LacA-like"/>
</dbReference>
<dbReference type="EMBL" id="FQYQ01000015">
    <property type="protein sequence ID" value="SHJ28799.1"/>
    <property type="molecule type" value="Genomic_DNA"/>
</dbReference>
<keyword evidence="1 2" id="KW-0808">Transferase</keyword>
<dbReference type="OrthoDB" id="9812571at2"/>
<dbReference type="SUPFAM" id="SSF51161">
    <property type="entry name" value="Trimeric LpxA-like enzymes"/>
    <property type="match status" value="1"/>
</dbReference>
<dbReference type="GO" id="GO:0008870">
    <property type="term" value="F:galactoside O-acetyltransferase activity"/>
    <property type="evidence" value="ECO:0007669"/>
    <property type="project" value="TreeGrafter"/>
</dbReference>
<accession>A0A1M6I2U4</accession>
<dbReference type="EC" id="2.3.1.-" evidence="1"/>
<organism evidence="2 3">
    <name type="scientific">Pseudobutyrivibrio xylanivorans DSM 14809</name>
    <dbReference type="NCBI Taxonomy" id="1123012"/>
    <lineage>
        <taxon>Bacteria</taxon>
        <taxon>Bacillati</taxon>
        <taxon>Bacillota</taxon>
        <taxon>Clostridia</taxon>
        <taxon>Lachnospirales</taxon>
        <taxon>Lachnospiraceae</taxon>
        <taxon>Pseudobutyrivibrio</taxon>
    </lineage>
</organism>
<gene>
    <name evidence="2" type="ORF">SAMN02745725_02197</name>
</gene>
<evidence type="ECO:0000313" key="3">
    <source>
        <dbReference type="Proteomes" id="UP000184185"/>
    </source>
</evidence>
<dbReference type="CDD" id="cd04647">
    <property type="entry name" value="LbH_MAT_like"/>
    <property type="match status" value="1"/>
</dbReference>
<dbReference type="PANTHER" id="PTHR43017">
    <property type="entry name" value="GALACTOSIDE O-ACETYLTRANSFERASE"/>
    <property type="match status" value="1"/>
</dbReference>
<dbReference type="PANTHER" id="PTHR43017:SF1">
    <property type="entry name" value="ACETYLTRANSFERASE YJL218W-RELATED"/>
    <property type="match status" value="1"/>
</dbReference>
<dbReference type="Gene3D" id="2.160.10.10">
    <property type="entry name" value="Hexapeptide repeat proteins"/>
    <property type="match status" value="1"/>
</dbReference>